<gene>
    <name evidence="2" type="ORF">GCM10010393_31850</name>
</gene>
<name>A0ABN3M7U2_9ACTN</name>
<evidence type="ECO:0000256" key="1">
    <source>
        <dbReference type="SAM" id="MobiDB-lite"/>
    </source>
</evidence>
<evidence type="ECO:0000313" key="2">
    <source>
        <dbReference type="EMBL" id="GAA2497398.1"/>
    </source>
</evidence>
<sequence>MRPADGIPSPGVAVTLVVHEHKPLRRGSQLAAPAEELGADDAVQES</sequence>
<proteinExistence type="predicted"/>
<keyword evidence="3" id="KW-1185">Reference proteome</keyword>
<organism evidence="2 3">
    <name type="scientific">Streptomyces gobitricini</name>
    <dbReference type="NCBI Taxonomy" id="68211"/>
    <lineage>
        <taxon>Bacteria</taxon>
        <taxon>Bacillati</taxon>
        <taxon>Actinomycetota</taxon>
        <taxon>Actinomycetes</taxon>
        <taxon>Kitasatosporales</taxon>
        <taxon>Streptomycetaceae</taxon>
        <taxon>Streptomyces</taxon>
    </lineage>
</organism>
<feature type="compositionally biased region" description="Acidic residues" evidence="1">
    <location>
        <begin position="37"/>
        <end position="46"/>
    </location>
</feature>
<dbReference type="EMBL" id="BAAASR010000018">
    <property type="protein sequence ID" value="GAA2497398.1"/>
    <property type="molecule type" value="Genomic_DNA"/>
</dbReference>
<dbReference type="RefSeq" id="WP_344361439.1">
    <property type="nucleotide sequence ID" value="NZ_BAAASR010000018.1"/>
</dbReference>
<feature type="region of interest" description="Disordered" evidence="1">
    <location>
        <begin position="25"/>
        <end position="46"/>
    </location>
</feature>
<reference evidence="2 3" key="1">
    <citation type="journal article" date="2019" name="Int. J. Syst. Evol. Microbiol.">
        <title>The Global Catalogue of Microorganisms (GCM) 10K type strain sequencing project: providing services to taxonomists for standard genome sequencing and annotation.</title>
        <authorList>
            <consortium name="The Broad Institute Genomics Platform"/>
            <consortium name="The Broad Institute Genome Sequencing Center for Infectious Disease"/>
            <person name="Wu L."/>
            <person name="Ma J."/>
        </authorList>
    </citation>
    <scope>NUCLEOTIDE SEQUENCE [LARGE SCALE GENOMIC DNA]</scope>
    <source>
        <strain evidence="2 3">JCM 5062</strain>
    </source>
</reference>
<comment type="caution">
    <text evidence="2">The sequence shown here is derived from an EMBL/GenBank/DDBJ whole genome shotgun (WGS) entry which is preliminary data.</text>
</comment>
<accession>A0ABN3M7U2</accession>
<evidence type="ECO:0000313" key="3">
    <source>
        <dbReference type="Proteomes" id="UP001499942"/>
    </source>
</evidence>
<dbReference type="Proteomes" id="UP001499942">
    <property type="component" value="Unassembled WGS sequence"/>
</dbReference>
<protein>
    <submittedName>
        <fullName evidence="2">Uncharacterized protein</fullName>
    </submittedName>
</protein>